<dbReference type="HOGENOM" id="CLU_599722_0_0_10"/>
<dbReference type="GeneID" id="29256284"/>
<name>B2RJP8_PORG3</name>
<sequence length="456" mass="53240">MNKEKDEISFTSQRIFELLHLHEERLGGIYDSKNHRKTSIICINGGYGTGKTELAKDVLNSLKKNPKRYPEGKKYKPILVDFDQFPPGAEISYFIIEQSKKIRSSFSRLVFVTAFLVGSIILNMVDFEQNILNIIAALCSFVAIIYYIPHEIIYRTNLSRITRKKIRDRNRIYLYDNLDRCGDKDIEELFRFLGLMRANPDSVYTILVFMDLDRYMATHKKSRDEIDQVFTLVYSFRKEVIPPFDTSTKELKRRKMKFPSKFVDKRDDKITEILSELVGLYDVGYKQRQSIEQVFYQVIYDTKIKEKNHRIITLLLVFSLRKSCEIEQLLANILNADYFSKKKRGGSSRDQHITELKSLCEEFFNLFPDAITSSTTFCYRTIILSILYLACIHTNEAIIAKGETEIRLTDIIPESIKKEQQIDIIVNNNKFTSAPCLLYKIMHSIVKFSPQCAENK</sequence>
<reference evidence="2 3" key="1">
    <citation type="journal article" date="2008" name="DNA Res.">
        <title>Determination of the genome sequence of Porphyromonas gingivalis strain ATCC 33277 and genomic comparison with strain W83 revealed extensive genome rearrangements in P. gingivalis.</title>
        <authorList>
            <person name="Naito M."/>
            <person name="Hirakawa H."/>
            <person name="Yamashita A."/>
            <person name="Ohara N."/>
            <person name="Shoji M."/>
            <person name="Yukitake H."/>
            <person name="Nakayama K."/>
            <person name="Toh H."/>
            <person name="Yoshimura F."/>
            <person name="Kuhara S."/>
            <person name="Hattori M."/>
            <person name="Hayashi T."/>
            <person name="Nakayama K."/>
        </authorList>
    </citation>
    <scope>NUCLEOTIDE SEQUENCE [LARGE SCALE GENOMIC DNA]</scope>
    <source>
        <strain evidence="3">ATCC 33277 / DSM 20709 / CIP 103683 / JCM 12257 / NCTC 11834 / 2561</strain>
    </source>
</reference>
<protein>
    <submittedName>
        <fullName evidence="2">Uncharacterized protein</fullName>
    </submittedName>
</protein>
<dbReference type="Proteomes" id="UP000008842">
    <property type="component" value="Chromosome"/>
</dbReference>
<organism evidence="2 3">
    <name type="scientific">Porphyromonas gingivalis (strain ATCC 33277 / DSM 20709 / CIP 103683 / JCM 12257 / NCTC 11834 / 2561)</name>
    <dbReference type="NCBI Taxonomy" id="431947"/>
    <lineage>
        <taxon>Bacteria</taxon>
        <taxon>Pseudomonadati</taxon>
        <taxon>Bacteroidota</taxon>
        <taxon>Bacteroidia</taxon>
        <taxon>Bacteroidales</taxon>
        <taxon>Porphyromonadaceae</taxon>
        <taxon>Porphyromonas</taxon>
    </lineage>
</organism>
<feature type="transmembrane region" description="Helical" evidence="1">
    <location>
        <begin position="106"/>
        <end position="125"/>
    </location>
</feature>
<dbReference type="RefSeq" id="WP_012458005.1">
    <property type="nucleotide sequence ID" value="NC_010729.1"/>
</dbReference>
<dbReference type="AlphaFoldDB" id="B2RJP8"/>
<dbReference type="InterPro" id="IPR027417">
    <property type="entry name" value="P-loop_NTPase"/>
</dbReference>
<dbReference type="KEGG" id="pgn:PGN_1074"/>
<evidence type="ECO:0000313" key="3">
    <source>
        <dbReference type="Proteomes" id="UP000008842"/>
    </source>
</evidence>
<dbReference type="SUPFAM" id="SSF52540">
    <property type="entry name" value="P-loop containing nucleoside triphosphate hydrolases"/>
    <property type="match status" value="1"/>
</dbReference>
<evidence type="ECO:0000313" key="2">
    <source>
        <dbReference type="EMBL" id="BAG33593.1"/>
    </source>
</evidence>
<dbReference type="Gene3D" id="3.40.50.300">
    <property type="entry name" value="P-loop containing nucleotide triphosphate hydrolases"/>
    <property type="match status" value="1"/>
</dbReference>
<keyword evidence="1" id="KW-0472">Membrane</keyword>
<keyword evidence="1" id="KW-0812">Transmembrane</keyword>
<dbReference type="BioCyc" id="PGIN431947:G1G2V-1221-MONOMER"/>
<gene>
    <name evidence="2" type="ordered locus">PGN_1074</name>
</gene>
<keyword evidence="1" id="KW-1133">Transmembrane helix</keyword>
<dbReference type="EMBL" id="AP009380">
    <property type="protein sequence ID" value="BAG33593.1"/>
    <property type="molecule type" value="Genomic_DNA"/>
</dbReference>
<feature type="transmembrane region" description="Helical" evidence="1">
    <location>
        <begin position="131"/>
        <end position="148"/>
    </location>
</feature>
<accession>B2RJP8</accession>
<evidence type="ECO:0000256" key="1">
    <source>
        <dbReference type="SAM" id="Phobius"/>
    </source>
</evidence>
<proteinExistence type="predicted"/>